<dbReference type="Pfam" id="PF03583">
    <property type="entry name" value="LIP"/>
    <property type="match status" value="1"/>
</dbReference>
<keyword evidence="2" id="KW-0325">Glycoprotein</keyword>
<sequence length="478" mass="51967">MKLLNLCLTSIFLQYAIAAPTIEQPDVQLAYREEEPLKTLHTRSVPIGDNLEAREIILPLAPSVDPFYQPPAGFESQPVGAILRYRKRTNPFGIVVVPVKIKDVWQLLVRSEDTFGNPIAIVTTVYVPYNANPNKVLSFQPAEDSASVDCAPSYAFQLGAQVQTILTSQLEQIFSQAGLGEGWYVISPDYEGPKAAFGAGKLAGKAVLNSVRALFNSANFTGVSPEAKVTYWGYSGGSIATGWASLLAPTYAPDLTDNNVGFALGGIVADVEHTAEANMGTAFAGLIFAAINGLCAEYPDLNTYVNQKVFPKMMNKFRSPTKQCLIETIPSFLFNGWTQYFVDGAKTLYSPEVRNVTSGINMVTSNLVPKSPMFFYNSKNDGIIPAKDADSLYNRLCPAGVPIQYQQSMLGDHITQYVTGAGSAFSWIKDRLNDKPQTSCNRKYTLTNILTPGGITGFSDIVITAIFSALQKPIGPIF</sequence>
<proteinExistence type="predicted"/>
<evidence type="ECO:0000256" key="2">
    <source>
        <dbReference type="ARBA" id="ARBA00023180"/>
    </source>
</evidence>
<dbReference type="Proteomes" id="UP001497600">
    <property type="component" value="Chromosome B"/>
</dbReference>
<dbReference type="InterPro" id="IPR029058">
    <property type="entry name" value="AB_hydrolase_fold"/>
</dbReference>
<evidence type="ECO:0000313" key="5">
    <source>
        <dbReference type="EMBL" id="CAK7895396.1"/>
    </source>
</evidence>
<dbReference type="PANTHER" id="PTHR34853:SF1">
    <property type="entry name" value="LIPASE 5"/>
    <property type="match status" value="1"/>
</dbReference>
<reference evidence="5 6" key="1">
    <citation type="submission" date="2024-01" db="EMBL/GenBank/DDBJ databases">
        <authorList>
            <consortium name="Genoscope - CEA"/>
            <person name="William W."/>
        </authorList>
    </citation>
    <scope>NUCLEOTIDE SEQUENCE [LARGE SCALE GENOMIC DNA]</scope>
    <source>
        <strain evidence="5 6">29B2s-10</strain>
    </source>
</reference>
<dbReference type="PANTHER" id="PTHR34853">
    <property type="match status" value="1"/>
</dbReference>
<dbReference type="Gene3D" id="1.10.260.130">
    <property type="match status" value="1"/>
</dbReference>
<evidence type="ECO:0000256" key="3">
    <source>
        <dbReference type="ARBA" id="ARBA00023369"/>
    </source>
</evidence>
<evidence type="ECO:0000313" key="6">
    <source>
        <dbReference type="Proteomes" id="UP001497600"/>
    </source>
</evidence>
<accession>A0ABP0E9Q9</accession>
<evidence type="ECO:0000256" key="4">
    <source>
        <dbReference type="SAM" id="SignalP"/>
    </source>
</evidence>
<dbReference type="SUPFAM" id="SSF53474">
    <property type="entry name" value="alpha/beta-Hydrolases"/>
    <property type="match status" value="1"/>
</dbReference>
<dbReference type="EMBL" id="OZ004254">
    <property type="protein sequence ID" value="CAK7895396.1"/>
    <property type="molecule type" value="Genomic_DNA"/>
</dbReference>
<dbReference type="InterPro" id="IPR005152">
    <property type="entry name" value="Lipase_secreted"/>
</dbReference>
<dbReference type="Gene3D" id="3.40.50.1820">
    <property type="entry name" value="alpha/beta hydrolase"/>
    <property type="match status" value="1"/>
</dbReference>
<name>A0ABP0E9Q9_9ASCO</name>
<feature type="chain" id="PRO_5045548115" evidence="4">
    <location>
        <begin position="19"/>
        <end position="478"/>
    </location>
</feature>
<protein>
    <submittedName>
        <fullName evidence="5">Lipase 1</fullName>
    </submittedName>
</protein>
<keyword evidence="6" id="KW-1185">Reference proteome</keyword>
<feature type="signal peptide" evidence="4">
    <location>
        <begin position="1"/>
        <end position="18"/>
    </location>
</feature>
<evidence type="ECO:0000256" key="1">
    <source>
        <dbReference type="ARBA" id="ARBA00022729"/>
    </source>
</evidence>
<keyword evidence="1 4" id="KW-0732">Signal</keyword>
<organism evidence="5 6">
    <name type="scientific">[Candida] anglica</name>
    <dbReference type="NCBI Taxonomy" id="148631"/>
    <lineage>
        <taxon>Eukaryota</taxon>
        <taxon>Fungi</taxon>
        <taxon>Dikarya</taxon>
        <taxon>Ascomycota</taxon>
        <taxon>Saccharomycotina</taxon>
        <taxon>Pichiomycetes</taxon>
        <taxon>Debaryomycetaceae</taxon>
        <taxon>Kurtzmaniella</taxon>
    </lineage>
</organism>
<gene>
    <name evidence="5" type="primary">LIP1</name>
    <name evidence="5" type="ORF">CAAN4_B00100</name>
</gene>
<comment type="catalytic activity">
    <reaction evidence="3">
        <text>a triacylglycerol + H2O = a diacylglycerol + a fatty acid + H(+)</text>
        <dbReference type="Rhea" id="RHEA:12044"/>
        <dbReference type="ChEBI" id="CHEBI:15377"/>
        <dbReference type="ChEBI" id="CHEBI:15378"/>
        <dbReference type="ChEBI" id="CHEBI:17855"/>
        <dbReference type="ChEBI" id="CHEBI:18035"/>
        <dbReference type="ChEBI" id="CHEBI:28868"/>
        <dbReference type="EC" id="3.1.1.3"/>
    </reaction>
    <physiologicalReaction direction="left-to-right" evidence="3">
        <dbReference type="Rhea" id="RHEA:12045"/>
    </physiologicalReaction>
</comment>